<dbReference type="GO" id="GO:0090575">
    <property type="term" value="C:RNA polymerase II transcription regulator complex"/>
    <property type="evidence" value="ECO:0007669"/>
    <property type="project" value="TreeGrafter"/>
</dbReference>
<dbReference type="SMART" id="SM01372">
    <property type="entry name" value="E2F_TDP"/>
    <property type="match status" value="2"/>
</dbReference>
<feature type="region of interest" description="Disordered" evidence="10">
    <location>
        <begin position="119"/>
        <end position="147"/>
    </location>
</feature>
<evidence type="ECO:0000256" key="1">
    <source>
        <dbReference type="ARBA" id="ARBA00004123"/>
    </source>
</evidence>
<comment type="caution">
    <text evidence="12">The sequence shown here is derived from an EMBL/GenBank/DDBJ whole genome shotgun (WGS) entry which is preliminary data.</text>
</comment>
<feature type="domain" description="E2F/DP family winged-helix DNA-binding" evidence="11">
    <location>
        <begin position="17"/>
        <end position="82"/>
    </location>
</feature>
<dbReference type="InterPro" id="IPR036388">
    <property type="entry name" value="WH-like_DNA-bd_sf"/>
</dbReference>
<gene>
    <name evidence="12" type="ORF">M8C21_019421</name>
</gene>
<reference evidence="12" key="1">
    <citation type="submission" date="2022-06" db="EMBL/GenBank/DDBJ databases">
        <title>Uncovering the hologenomic basis of an extraordinary plant invasion.</title>
        <authorList>
            <person name="Bieker V.C."/>
            <person name="Martin M.D."/>
            <person name="Gilbert T."/>
            <person name="Hodgins K."/>
            <person name="Battlay P."/>
            <person name="Petersen B."/>
            <person name="Wilson J."/>
        </authorList>
    </citation>
    <scope>NUCLEOTIDE SEQUENCE</scope>
    <source>
        <strain evidence="12">AA19_3_7</strain>
        <tissue evidence="12">Leaf</tissue>
    </source>
</reference>
<dbReference type="EMBL" id="JAMZMK010007971">
    <property type="protein sequence ID" value="KAI7742501.1"/>
    <property type="molecule type" value="Genomic_DNA"/>
</dbReference>
<keyword evidence="3" id="KW-0678">Repressor</keyword>
<dbReference type="GO" id="GO:0000978">
    <property type="term" value="F:RNA polymerase II cis-regulatory region sequence-specific DNA binding"/>
    <property type="evidence" value="ECO:0007669"/>
    <property type="project" value="InterPro"/>
</dbReference>
<dbReference type="FunFam" id="1.10.10.10:FF:000073">
    <property type="entry name" value="E2F transcription factor 8"/>
    <property type="match status" value="1"/>
</dbReference>
<evidence type="ECO:0000259" key="11">
    <source>
        <dbReference type="SMART" id="SM01372"/>
    </source>
</evidence>
<protein>
    <recommendedName>
        <fullName evidence="11">E2F/DP family winged-helix DNA-binding domain-containing protein</fullName>
    </recommendedName>
</protein>
<dbReference type="InterPro" id="IPR036390">
    <property type="entry name" value="WH_DNA-bd_sf"/>
</dbReference>
<keyword evidence="6 9" id="KW-0804">Transcription</keyword>
<evidence type="ECO:0000256" key="7">
    <source>
        <dbReference type="ARBA" id="ARBA00023242"/>
    </source>
</evidence>
<evidence type="ECO:0000256" key="5">
    <source>
        <dbReference type="ARBA" id="ARBA00023125"/>
    </source>
</evidence>
<keyword evidence="5 9" id="KW-0238">DNA-binding</keyword>
<sequence>MASINDSDTKTPSLYSRKEKSLGVLCSNFLRLYNREGVESIGLDNAANQLGVERRRIYDIVNILESVGVLTRRAKNQYTWKGFSAIPHAVEELRKQAFNENPKGSQFCSFGTVVNENDFRGPSNSNSSYTDKYTKSSGSSKSENNRKEKSLGLLTQNFIKLFISSNADLISLDTAATALLGDVHDPTAMRTKVRRLYDIANVFSSMNLLEKTRHPESGKPSFRWLGPKTKSQTLDTNSSKRRAFGTDITNHEYSKRKNIDSLSDWSSKDVTVAMHGNIDCLKVEHNENNTTQQQSSRNSKEFVFGPFTPAITQRVGSSGNKKLKQAQDWENLADTYRPQYCNKALSDLFGHYVHAWKSWYVEADEKKRVHLSSEEDED</sequence>
<evidence type="ECO:0000313" key="12">
    <source>
        <dbReference type="EMBL" id="KAI7742501.1"/>
    </source>
</evidence>
<dbReference type="Pfam" id="PF02319">
    <property type="entry name" value="WHD_E2F_TDP"/>
    <property type="match status" value="2"/>
</dbReference>
<dbReference type="PANTHER" id="PTHR12081:SF99">
    <property type="entry name" value="E2F TRANSCRIPTION FACTOR-LIKE E2FF ISOFORM X1"/>
    <property type="match status" value="1"/>
</dbReference>
<proteinExistence type="inferred from homology"/>
<evidence type="ECO:0000256" key="10">
    <source>
        <dbReference type="SAM" id="MobiDB-lite"/>
    </source>
</evidence>
<dbReference type="PANTHER" id="PTHR12081">
    <property type="entry name" value="TRANSCRIPTION FACTOR E2F"/>
    <property type="match status" value="1"/>
</dbReference>
<keyword evidence="7 9" id="KW-0539">Nucleus</keyword>
<name>A0AAD5CIJ6_AMBAR</name>
<keyword evidence="13" id="KW-1185">Reference proteome</keyword>
<dbReference type="InterPro" id="IPR003316">
    <property type="entry name" value="E2F_WHTH_DNA-bd_dom"/>
</dbReference>
<dbReference type="FunFam" id="1.10.10.10:FF:000295">
    <property type="entry name" value="E2F transcription factor-like E2FE"/>
    <property type="match status" value="1"/>
</dbReference>
<dbReference type="Gene3D" id="1.10.10.10">
    <property type="entry name" value="Winged helix-like DNA-binding domain superfamily/Winged helix DNA-binding domain"/>
    <property type="match status" value="2"/>
</dbReference>
<evidence type="ECO:0000256" key="2">
    <source>
        <dbReference type="ARBA" id="ARBA00010940"/>
    </source>
</evidence>
<dbReference type="SUPFAM" id="SSF46785">
    <property type="entry name" value="Winged helix' DNA-binding domain"/>
    <property type="match status" value="2"/>
</dbReference>
<dbReference type="GO" id="GO:0000981">
    <property type="term" value="F:DNA-binding transcription factor activity, RNA polymerase II-specific"/>
    <property type="evidence" value="ECO:0007669"/>
    <property type="project" value="TreeGrafter"/>
</dbReference>
<feature type="domain" description="E2F/DP family winged-helix DNA-binding" evidence="11">
    <location>
        <begin position="146"/>
        <end position="226"/>
    </location>
</feature>
<organism evidence="12 13">
    <name type="scientific">Ambrosia artemisiifolia</name>
    <name type="common">Common ragweed</name>
    <dbReference type="NCBI Taxonomy" id="4212"/>
    <lineage>
        <taxon>Eukaryota</taxon>
        <taxon>Viridiplantae</taxon>
        <taxon>Streptophyta</taxon>
        <taxon>Embryophyta</taxon>
        <taxon>Tracheophyta</taxon>
        <taxon>Spermatophyta</taxon>
        <taxon>Magnoliopsida</taxon>
        <taxon>eudicotyledons</taxon>
        <taxon>Gunneridae</taxon>
        <taxon>Pentapetalae</taxon>
        <taxon>asterids</taxon>
        <taxon>campanulids</taxon>
        <taxon>Asterales</taxon>
        <taxon>Asteraceae</taxon>
        <taxon>Asteroideae</taxon>
        <taxon>Heliantheae alliance</taxon>
        <taxon>Heliantheae</taxon>
        <taxon>Ambrosia</taxon>
    </lineage>
</organism>
<evidence type="ECO:0000256" key="4">
    <source>
        <dbReference type="ARBA" id="ARBA00023015"/>
    </source>
</evidence>
<dbReference type="AlphaFoldDB" id="A0AAD5CIJ6"/>
<dbReference type="Proteomes" id="UP001206925">
    <property type="component" value="Unassembled WGS sequence"/>
</dbReference>
<accession>A0AAD5CIJ6</accession>
<evidence type="ECO:0000256" key="3">
    <source>
        <dbReference type="ARBA" id="ARBA00022491"/>
    </source>
</evidence>
<feature type="region of interest" description="Disordered" evidence="10">
    <location>
        <begin position="212"/>
        <end position="237"/>
    </location>
</feature>
<comment type="similarity">
    <text evidence="2 9">Belongs to the E2F/DP family.</text>
</comment>
<keyword evidence="4 9" id="KW-0805">Transcription regulation</keyword>
<evidence type="ECO:0000256" key="8">
    <source>
        <dbReference type="ARBA" id="ARBA00023306"/>
    </source>
</evidence>
<comment type="subcellular location">
    <subcellularLocation>
        <location evidence="1 9">Nucleus</location>
    </subcellularLocation>
</comment>
<evidence type="ECO:0000313" key="13">
    <source>
        <dbReference type="Proteomes" id="UP001206925"/>
    </source>
</evidence>
<feature type="compositionally biased region" description="Low complexity" evidence="10">
    <location>
        <begin position="125"/>
        <end position="142"/>
    </location>
</feature>
<keyword evidence="8" id="KW-0131">Cell cycle</keyword>
<evidence type="ECO:0000256" key="6">
    <source>
        <dbReference type="ARBA" id="ARBA00023163"/>
    </source>
</evidence>
<dbReference type="InterPro" id="IPR015633">
    <property type="entry name" value="E2F"/>
</dbReference>
<evidence type="ECO:0000256" key="9">
    <source>
        <dbReference type="RuleBase" id="RU003796"/>
    </source>
</evidence>